<dbReference type="EMBL" id="CAKXZT010000116">
    <property type="protein sequence ID" value="CAH2399542.1"/>
    <property type="molecule type" value="Genomic_DNA"/>
</dbReference>
<dbReference type="Gene3D" id="3.40.50.1820">
    <property type="entry name" value="alpha/beta hydrolase"/>
    <property type="match status" value="1"/>
</dbReference>
<dbReference type="Pfam" id="PF02129">
    <property type="entry name" value="Peptidase_S15"/>
    <property type="match status" value="1"/>
</dbReference>
<dbReference type="Proteomes" id="UP001153050">
    <property type="component" value="Unassembled WGS sequence"/>
</dbReference>
<gene>
    <name evidence="3" type="ORF">MES5069_220215</name>
</gene>
<organism evidence="3 4">
    <name type="scientific">Mesorhizobium escarrei</name>
    <dbReference type="NCBI Taxonomy" id="666018"/>
    <lineage>
        <taxon>Bacteria</taxon>
        <taxon>Pseudomonadati</taxon>
        <taxon>Pseudomonadota</taxon>
        <taxon>Alphaproteobacteria</taxon>
        <taxon>Hyphomicrobiales</taxon>
        <taxon>Phyllobacteriaceae</taxon>
        <taxon>Mesorhizobium</taxon>
    </lineage>
</organism>
<dbReference type="NCBIfam" id="TIGR00976">
    <property type="entry name" value="CocE_NonD"/>
    <property type="match status" value="1"/>
</dbReference>
<feature type="domain" description="Xaa-Pro dipeptidyl-peptidase C-terminal" evidence="2">
    <location>
        <begin position="299"/>
        <end position="550"/>
    </location>
</feature>
<dbReference type="SUPFAM" id="SSF49785">
    <property type="entry name" value="Galactose-binding domain-like"/>
    <property type="match status" value="1"/>
</dbReference>
<dbReference type="SUPFAM" id="SSF53474">
    <property type="entry name" value="alpha/beta-Hydrolases"/>
    <property type="match status" value="1"/>
</dbReference>
<reference evidence="3 4" key="1">
    <citation type="submission" date="2022-03" db="EMBL/GenBank/DDBJ databases">
        <authorList>
            <person name="Brunel B."/>
        </authorList>
    </citation>
    <scope>NUCLEOTIDE SEQUENCE [LARGE SCALE GENOMIC DNA]</scope>
    <source>
        <strain evidence="3">STM5069sample</strain>
    </source>
</reference>
<name>A0ABM9DS89_9HYPH</name>
<dbReference type="InterPro" id="IPR000383">
    <property type="entry name" value="Xaa-Pro-like_dom"/>
</dbReference>
<evidence type="ECO:0000256" key="1">
    <source>
        <dbReference type="ARBA" id="ARBA00022801"/>
    </source>
</evidence>
<protein>
    <submittedName>
        <fullName evidence="3">X-Pro dipeptidyl-peptidase</fullName>
    </submittedName>
</protein>
<dbReference type="RefSeq" id="WP_254017903.1">
    <property type="nucleotide sequence ID" value="NZ_CAKXZT010000116.1"/>
</dbReference>
<dbReference type="Gene3D" id="1.10.3020.10">
    <property type="entry name" value="alpha-amino acid ester hydrolase ( Helical cap domain)"/>
    <property type="match status" value="1"/>
</dbReference>
<evidence type="ECO:0000313" key="4">
    <source>
        <dbReference type="Proteomes" id="UP001153050"/>
    </source>
</evidence>
<dbReference type="Pfam" id="PF08530">
    <property type="entry name" value="PepX_C"/>
    <property type="match status" value="1"/>
</dbReference>
<dbReference type="InterPro" id="IPR005674">
    <property type="entry name" value="CocE/Ser_esterase"/>
</dbReference>
<dbReference type="InterPro" id="IPR013736">
    <property type="entry name" value="Xaa-Pro_dipept_C"/>
</dbReference>
<dbReference type="InterPro" id="IPR008979">
    <property type="entry name" value="Galactose-bd-like_sf"/>
</dbReference>
<comment type="caution">
    <text evidence="3">The sequence shown here is derived from an EMBL/GenBank/DDBJ whole genome shotgun (WGS) entry which is preliminary data.</text>
</comment>
<keyword evidence="4" id="KW-1185">Reference proteome</keyword>
<accession>A0ABM9DS89</accession>
<sequence>MKSAEAPDFTETNVIRDIGYVAMNDGTRMAYISYRPKESGQYPTVFLYDPYIANATPFEIVKEFLDAGYAFVGANLPGTGCSEGVIDFWHEQRMVKGGPYGAELVEWIARQPWSDGNIGMVGNSSAGQPQFWVAAERPPHLRAIVASGFGDGYEFMGYSGGMLPLAEGEWVIQSQFVTGPRGAEWRINQGDTECAKIRGSDRQVIKTSFFDLWRKHPLKDEWWESETLVSKELTDRVTVPSMIIGAWQEAYGGAARANVRMFTHFMRNVKNKKLVLMNGDHGINGPGPRGYSLVDKERMKFLDRWVKGVRNGIENEPPITVYWEVQQPEGDPKKSAAGWMTHHNTWPDPKVERRTFYLSVDAQISPEKPGANSNEGSRAYLYPTGTELYGDNQQFQVRPYSPGVLNYRTAPVTSDMVLLGNPEVVLYLSIDNGDDADIELTLKDVGPDGVLFVQSGVLRASLRAIDNDRTYVDEVVHSFRKSEKLVPGEIYELRLSLISPIAHVVRQGHSLELTIGATNPIPHSVLGSIPAGAASINRVYHSVKYSSRILLPIIPGAVAQAPAPAYDALRGQAYRKDDEFVPGGLPVC</sequence>
<dbReference type="SMART" id="SM00939">
    <property type="entry name" value="PepX_C"/>
    <property type="match status" value="1"/>
</dbReference>
<keyword evidence="1" id="KW-0378">Hydrolase</keyword>
<proteinExistence type="predicted"/>
<evidence type="ECO:0000259" key="2">
    <source>
        <dbReference type="SMART" id="SM00939"/>
    </source>
</evidence>
<evidence type="ECO:0000313" key="3">
    <source>
        <dbReference type="EMBL" id="CAH2399542.1"/>
    </source>
</evidence>
<dbReference type="InterPro" id="IPR029058">
    <property type="entry name" value="AB_hydrolase_fold"/>
</dbReference>
<dbReference type="Gene3D" id="2.60.120.260">
    <property type="entry name" value="Galactose-binding domain-like"/>
    <property type="match status" value="1"/>
</dbReference>